<evidence type="ECO:0000313" key="4">
    <source>
        <dbReference type="Proteomes" id="UP001160483"/>
    </source>
</evidence>
<protein>
    <submittedName>
        <fullName evidence="1">Uncharacterized protein</fullName>
    </submittedName>
</protein>
<comment type="caution">
    <text evidence="1">The sequence shown here is derived from an EMBL/GenBank/DDBJ whole genome shotgun (WGS) entry which is preliminary data.</text>
</comment>
<evidence type="ECO:0000313" key="1">
    <source>
        <dbReference type="EMBL" id="CAH0480203.1"/>
    </source>
</evidence>
<evidence type="ECO:0000313" key="2">
    <source>
        <dbReference type="EMBL" id="CAH0516403.1"/>
    </source>
</evidence>
<sequence>MSSKMRWRLISTRRKYCKKVLERFGFGEAHGSATPMETNARFSKRIEPPQDDCIDFGYQGAIGSFMYLATSTWPDIFYAVGYLRRFVSNPSRKHLEQPSKWCSTCLVHVRTASDSQKTWSQKKMLSVLDIVMVIKVMIPTQEKV</sequence>
<organism evidence="1 4">
    <name type="scientific">Peronospora belbahrii</name>
    <dbReference type="NCBI Taxonomy" id="622444"/>
    <lineage>
        <taxon>Eukaryota</taxon>
        <taxon>Sar</taxon>
        <taxon>Stramenopiles</taxon>
        <taxon>Oomycota</taxon>
        <taxon>Peronosporomycetes</taxon>
        <taxon>Peronosporales</taxon>
        <taxon>Peronosporaceae</taxon>
        <taxon>Peronospora</taxon>
    </lineage>
</organism>
<dbReference type="AlphaFoldDB" id="A0AAU9L3M0"/>
<name>A0AAU9L3M0_9STRA</name>
<proteinExistence type="predicted"/>
<dbReference type="EMBL" id="CAKLCB010000166">
    <property type="protein sequence ID" value="CAH0516403.1"/>
    <property type="molecule type" value="Genomic_DNA"/>
</dbReference>
<keyword evidence="3" id="KW-1185">Reference proteome</keyword>
<accession>A0AAU9L3M0</accession>
<dbReference type="Proteomes" id="UP001160483">
    <property type="component" value="Unassembled WGS sequence"/>
</dbReference>
<dbReference type="Proteomes" id="UP001158986">
    <property type="component" value="Unassembled WGS sequence"/>
</dbReference>
<evidence type="ECO:0000313" key="3">
    <source>
        <dbReference type="Proteomes" id="UP001158986"/>
    </source>
</evidence>
<gene>
    <name evidence="2" type="ORF">PBS001_LOCUS3071</name>
    <name evidence="1" type="ORF">PBS003_LOCUS6828</name>
</gene>
<reference evidence="1 3" key="1">
    <citation type="submission" date="2021-11" db="EMBL/GenBank/DDBJ databases">
        <authorList>
            <person name="Islam A."/>
            <person name="Islam S."/>
            <person name="Flora M.S."/>
            <person name="Rahman M."/>
            <person name="Ziaur R.M."/>
            <person name="Epstein J.H."/>
            <person name="Hassan M."/>
            <person name="Klassen M."/>
            <person name="Woodard K."/>
            <person name="Webb A."/>
            <person name="Webby R.J."/>
            <person name="El Zowalaty M.E."/>
        </authorList>
    </citation>
    <scope>NUCLEOTIDE SEQUENCE</scope>
    <source>
        <strain evidence="2">Pbs1</strain>
        <strain evidence="1">Pbs3</strain>
    </source>
</reference>
<dbReference type="EMBL" id="CAKKTJ010000324">
    <property type="protein sequence ID" value="CAH0480203.1"/>
    <property type="molecule type" value="Genomic_DNA"/>
</dbReference>